<evidence type="ECO:0000313" key="2">
    <source>
        <dbReference type="EMBL" id="VFT78987.1"/>
    </source>
</evidence>
<evidence type="ECO:0000313" key="3">
    <source>
        <dbReference type="Proteomes" id="UP000332933"/>
    </source>
</evidence>
<keyword evidence="3" id="KW-1185">Reference proteome</keyword>
<dbReference type="AlphaFoldDB" id="A0A485KBE5"/>
<reference evidence="2 3" key="1">
    <citation type="submission" date="2019-03" db="EMBL/GenBank/DDBJ databases">
        <authorList>
            <person name="Gaulin E."/>
            <person name="Dumas B."/>
        </authorList>
    </citation>
    <scope>NUCLEOTIDE SEQUENCE [LARGE SCALE GENOMIC DNA]</scope>
    <source>
        <strain evidence="2">CBS 568.67</strain>
    </source>
</reference>
<dbReference type="EMBL" id="VJMH01000162">
    <property type="protein sequence ID" value="KAF0718295.1"/>
    <property type="molecule type" value="Genomic_DNA"/>
</dbReference>
<dbReference type="EMBL" id="CAADRA010000162">
    <property type="protein sequence ID" value="VFT78987.1"/>
    <property type="molecule type" value="Genomic_DNA"/>
</dbReference>
<reference evidence="1" key="2">
    <citation type="submission" date="2019-06" db="EMBL/GenBank/DDBJ databases">
        <title>Genomics analysis of Aphanomyces spp. identifies a new class of oomycete effector associated with host adaptation.</title>
        <authorList>
            <person name="Gaulin E."/>
        </authorList>
    </citation>
    <scope>NUCLEOTIDE SEQUENCE</scope>
    <source>
        <strain evidence="1">CBS 578.67</strain>
    </source>
</reference>
<protein>
    <submittedName>
        <fullName evidence="2">Aste57867_1778 protein</fullName>
    </submittedName>
</protein>
<evidence type="ECO:0000313" key="1">
    <source>
        <dbReference type="EMBL" id="KAF0718295.1"/>
    </source>
</evidence>
<gene>
    <name evidence="2" type="primary">Aste57867_1778</name>
    <name evidence="1" type="ORF">As57867_001776</name>
    <name evidence="2" type="ORF">ASTE57867_1778</name>
</gene>
<dbReference type="Proteomes" id="UP000332933">
    <property type="component" value="Unassembled WGS sequence"/>
</dbReference>
<organism evidence="2 3">
    <name type="scientific">Aphanomyces stellatus</name>
    <dbReference type="NCBI Taxonomy" id="120398"/>
    <lineage>
        <taxon>Eukaryota</taxon>
        <taxon>Sar</taxon>
        <taxon>Stramenopiles</taxon>
        <taxon>Oomycota</taxon>
        <taxon>Saprolegniomycetes</taxon>
        <taxon>Saprolegniales</taxon>
        <taxon>Verrucalvaceae</taxon>
        <taxon>Aphanomyces</taxon>
    </lineage>
</organism>
<name>A0A485KBE5_9STRA</name>
<accession>A0A485KBE5</accession>
<sequence length="143" mass="16799">MVLHRPPKQRRFDAHRNLYTSVLSNIDLMAEVTAFQGGLFEDMRPFVRLSRRVDWYMYFRCKYRRRKQVLSSDFTGVADCLDTWLCFRSVDDVPLLVKHLPRLRELLAMVAIERQSLSLARAVDIPRCHSLVIRAGVWQACSK</sequence>
<proteinExistence type="predicted"/>